<dbReference type="InterPro" id="IPR004117">
    <property type="entry name" value="7tm6_olfct_rcpt"/>
</dbReference>
<keyword evidence="3 10" id="KW-0716">Sensory transduction</keyword>
<keyword evidence="7 10" id="KW-0472">Membrane</keyword>
<feature type="transmembrane region" description="Helical" evidence="10">
    <location>
        <begin position="79"/>
        <end position="98"/>
    </location>
</feature>
<name>A0A6I8UPL1_DROPS</name>
<evidence type="ECO:0000256" key="3">
    <source>
        <dbReference type="ARBA" id="ARBA00022606"/>
    </source>
</evidence>
<dbReference type="GO" id="GO:0004984">
    <property type="term" value="F:olfactory receptor activity"/>
    <property type="evidence" value="ECO:0007669"/>
    <property type="project" value="InterPro"/>
</dbReference>
<comment type="similarity">
    <text evidence="10">Belongs to the insect chemoreceptor superfamily. Heteromeric odorant receptor channel (TC 1.A.69) family.</text>
</comment>
<evidence type="ECO:0000256" key="6">
    <source>
        <dbReference type="ARBA" id="ARBA00022989"/>
    </source>
</evidence>
<keyword evidence="5 10" id="KW-0552">Olfaction</keyword>
<dbReference type="GO" id="GO:0005886">
    <property type="term" value="C:plasma membrane"/>
    <property type="evidence" value="ECO:0007669"/>
    <property type="project" value="UniProtKB-SubCell"/>
</dbReference>
<evidence type="ECO:0000313" key="11">
    <source>
        <dbReference type="Proteomes" id="UP000001819"/>
    </source>
</evidence>
<dbReference type="RefSeq" id="XP_001358691.3">
    <property type="nucleotide sequence ID" value="XM_001358654.4"/>
</dbReference>
<feature type="transmembrane region" description="Helical" evidence="10">
    <location>
        <begin position="274"/>
        <end position="297"/>
    </location>
</feature>
<dbReference type="Proteomes" id="UP000001819">
    <property type="component" value="Chromosome 2"/>
</dbReference>
<dbReference type="GO" id="GO:0005549">
    <property type="term" value="F:odorant binding"/>
    <property type="evidence" value="ECO:0007669"/>
    <property type="project" value="InterPro"/>
</dbReference>
<evidence type="ECO:0000256" key="9">
    <source>
        <dbReference type="ARBA" id="ARBA00023224"/>
    </source>
</evidence>
<reference evidence="11" key="1">
    <citation type="submission" date="2024-06" db="UniProtKB">
        <authorList>
            <consortium name="RefSeq"/>
        </authorList>
    </citation>
    <scope>NUCLEOTIDE SEQUENCE [LARGE SCALE GENOMIC DNA]</scope>
    <source>
        <strain evidence="11">MV2-25</strain>
    </source>
</reference>
<accession>A0A6I8UPL1</accession>
<keyword evidence="4 10" id="KW-0812">Transmembrane</keyword>
<comment type="caution">
    <text evidence="10">Lacks conserved residue(s) required for the propagation of feature annotation.</text>
</comment>
<feature type="transmembrane region" description="Helical" evidence="10">
    <location>
        <begin position="303"/>
        <end position="325"/>
    </location>
</feature>
<keyword evidence="8 10" id="KW-0675">Receptor</keyword>
<sequence>MKNTEPRKPIKMEDFLRPQMFQQWTRMVHFAWKRDGSNRLVKSSSIGFWISAALNLVFFAFNGWDIIGHLMMGEPTNQNPPVFCITIYFSIRGLMLFLKRSEIVNFVYALDRECPVDIDKQHEIRLERTYSSFWMRYRFLRVYAHLGLPMFCCLPLAVYLLTNDGLGAPITQHQQLLGGWMPFDVRRNPRFYLLVWLFDVSCTACGVSFFLTFDNLFNVMQGHLIMHLNHLCRQLEAIDPAESLTNEVEFFDGLRTLVQRQQLLNRLCGQYNDIFKVAFLVSNFMGSGSLCFYLFMIAETTDLFMIIQYILPTMVLVAFTFEICLRGTQLEEASARLESSLRHQTWYMGSSRYRKFFLLWLQYSQRTQKLGAFGLIEINMVHFTDIMQLAFRLFTFLRSQ</sequence>
<evidence type="ECO:0000256" key="4">
    <source>
        <dbReference type="ARBA" id="ARBA00022692"/>
    </source>
</evidence>
<feature type="transmembrane region" description="Helical" evidence="10">
    <location>
        <begin position="46"/>
        <end position="67"/>
    </location>
</feature>
<dbReference type="FunCoup" id="A0A6I8UPL1">
    <property type="interactions" value="4"/>
</dbReference>
<evidence type="ECO:0000313" key="12">
    <source>
        <dbReference type="RefSeq" id="XP_001358691.3"/>
    </source>
</evidence>
<dbReference type="PANTHER" id="PTHR21137:SF35">
    <property type="entry name" value="ODORANT RECEPTOR 19A-RELATED"/>
    <property type="match status" value="1"/>
</dbReference>
<comment type="subcellular location">
    <subcellularLocation>
        <location evidence="1 10">Cell membrane</location>
        <topology evidence="1 10">Multi-pass membrane protein</topology>
    </subcellularLocation>
</comment>
<evidence type="ECO:0000256" key="2">
    <source>
        <dbReference type="ARBA" id="ARBA00022475"/>
    </source>
</evidence>
<evidence type="ECO:0000256" key="10">
    <source>
        <dbReference type="RuleBase" id="RU351113"/>
    </source>
</evidence>
<dbReference type="KEGG" id="dpo:4801635"/>
<evidence type="ECO:0000256" key="7">
    <source>
        <dbReference type="ARBA" id="ARBA00023136"/>
    </source>
</evidence>
<protein>
    <recommendedName>
        <fullName evidence="10">Odorant receptor</fullName>
    </recommendedName>
</protein>
<gene>
    <name evidence="12" type="primary">Or88a</name>
</gene>
<keyword evidence="11" id="KW-1185">Reference proteome</keyword>
<feature type="transmembrane region" description="Helical" evidence="10">
    <location>
        <begin position="191"/>
        <end position="213"/>
    </location>
</feature>
<feature type="transmembrane region" description="Helical" evidence="10">
    <location>
        <begin position="142"/>
        <end position="161"/>
    </location>
</feature>
<keyword evidence="2" id="KW-1003">Cell membrane</keyword>
<keyword evidence="9 10" id="KW-0807">Transducer</keyword>
<dbReference type="GO" id="GO:0007165">
    <property type="term" value="P:signal transduction"/>
    <property type="evidence" value="ECO:0007669"/>
    <property type="project" value="UniProtKB-KW"/>
</dbReference>
<keyword evidence="6 10" id="KW-1133">Transmembrane helix</keyword>
<dbReference type="AlphaFoldDB" id="A0A6I8UPL1"/>
<dbReference type="InParanoid" id="A0A6I8UPL1"/>
<reference evidence="12" key="2">
    <citation type="submission" date="2025-08" db="UniProtKB">
        <authorList>
            <consortium name="RefSeq"/>
        </authorList>
    </citation>
    <scope>IDENTIFICATION</scope>
    <source>
        <strain evidence="12">MV-25-SWS-2005</strain>
        <tissue evidence="12">Whole body</tissue>
    </source>
</reference>
<evidence type="ECO:0000256" key="5">
    <source>
        <dbReference type="ARBA" id="ARBA00022725"/>
    </source>
</evidence>
<dbReference type="PANTHER" id="PTHR21137">
    <property type="entry name" value="ODORANT RECEPTOR"/>
    <property type="match status" value="1"/>
</dbReference>
<dbReference type="Pfam" id="PF02949">
    <property type="entry name" value="7tm_6"/>
    <property type="match status" value="1"/>
</dbReference>
<evidence type="ECO:0000256" key="8">
    <source>
        <dbReference type="ARBA" id="ARBA00023170"/>
    </source>
</evidence>
<organism evidence="11 12">
    <name type="scientific">Drosophila pseudoobscura pseudoobscura</name>
    <name type="common">Fruit fly</name>
    <dbReference type="NCBI Taxonomy" id="46245"/>
    <lineage>
        <taxon>Eukaryota</taxon>
        <taxon>Metazoa</taxon>
        <taxon>Ecdysozoa</taxon>
        <taxon>Arthropoda</taxon>
        <taxon>Hexapoda</taxon>
        <taxon>Insecta</taxon>
        <taxon>Pterygota</taxon>
        <taxon>Neoptera</taxon>
        <taxon>Endopterygota</taxon>
        <taxon>Diptera</taxon>
        <taxon>Brachycera</taxon>
        <taxon>Muscomorpha</taxon>
        <taxon>Ephydroidea</taxon>
        <taxon>Drosophilidae</taxon>
        <taxon>Drosophila</taxon>
        <taxon>Sophophora</taxon>
    </lineage>
</organism>
<proteinExistence type="inferred from homology"/>
<evidence type="ECO:0000256" key="1">
    <source>
        <dbReference type="ARBA" id="ARBA00004651"/>
    </source>
</evidence>